<dbReference type="InterPro" id="IPR036034">
    <property type="entry name" value="PDZ_sf"/>
</dbReference>
<feature type="region of interest" description="Disordered" evidence="2">
    <location>
        <begin position="528"/>
        <end position="579"/>
    </location>
</feature>
<evidence type="ECO:0000313" key="4">
    <source>
        <dbReference type="EMBL" id="JAP60498.1"/>
    </source>
</evidence>
<feature type="compositionally biased region" description="Low complexity" evidence="2">
    <location>
        <begin position="431"/>
        <end position="444"/>
    </location>
</feature>
<dbReference type="PANTHER" id="PTHR14191:SF27">
    <property type="entry name" value="MICROTUBULE ASSOCIATED SERINE_THREONINE KINASE FAMILY MEMBER 4"/>
    <property type="match status" value="1"/>
</dbReference>
<dbReference type="Gene3D" id="2.30.42.10">
    <property type="match status" value="1"/>
</dbReference>
<accession>A0A0V0J4I6</accession>
<evidence type="ECO:0000256" key="1">
    <source>
        <dbReference type="ARBA" id="ARBA00022737"/>
    </source>
</evidence>
<dbReference type="GO" id="GO:0072659">
    <property type="term" value="P:protein localization to plasma membrane"/>
    <property type="evidence" value="ECO:0007669"/>
    <property type="project" value="TreeGrafter"/>
</dbReference>
<feature type="compositionally biased region" description="Polar residues" evidence="2">
    <location>
        <begin position="1"/>
        <end position="13"/>
    </location>
</feature>
<dbReference type="PANTHER" id="PTHR14191">
    <property type="entry name" value="PDZ DOMAIN CONTAINING PROTEIN"/>
    <property type="match status" value="1"/>
</dbReference>
<feature type="domain" description="PDZ" evidence="3">
    <location>
        <begin position="69"/>
        <end position="157"/>
    </location>
</feature>
<dbReference type="AlphaFoldDB" id="A0A0V0J4I6"/>
<dbReference type="SUPFAM" id="SSF50156">
    <property type="entry name" value="PDZ domain-like"/>
    <property type="match status" value="1"/>
</dbReference>
<dbReference type="GO" id="GO:0016301">
    <property type="term" value="F:kinase activity"/>
    <property type="evidence" value="ECO:0007669"/>
    <property type="project" value="UniProtKB-KW"/>
</dbReference>
<evidence type="ECO:0000259" key="3">
    <source>
        <dbReference type="PROSITE" id="PS50106"/>
    </source>
</evidence>
<feature type="region of interest" description="Disordered" evidence="2">
    <location>
        <begin position="319"/>
        <end position="347"/>
    </location>
</feature>
<keyword evidence="4" id="KW-0808">Transferase</keyword>
<dbReference type="Pfam" id="PF00595">
    <property type="entry name" value="PDZ"/>
    <property type="match status" value="1"/>
</dbReference>
<evidence type="ECO:0000256" key="2">
    <source>
        <dbReference type="SAM" id="MobiDB-lite"/>
    </source>
</evidence>
<dbReference type="SMART" id="SM00228">
    <property type="entry name" value="PDZ"/>
    <property type="match status" value="1"/>
</dbReference>
<dbReference type="InterPro" id="IPR051067">
    <property type="entry name" value="NHER"/>
</dbReference>
<feature type="compositionally biased region" description="Polar residues" evidence="2">
    <location>
        <begin position="327"/>
        <end position="347"/>
    </location>
</feature>
<organism evidence="4">
    <name type="scientific">Schistocephalus solidus</name>
    <name type="common">Tapeworm</name>
    <dbReference type="NCBI Taxonomy" id="70667"/>
    <lineage>
        <taxon>Eukaryota</taxon>
        <taxon>Metazoa</taxon>
        <taxon>Spiralia</taxon>
        <taxon>Lophotrochozoa</taxon>
        <taxon>Platyhelminthes</taxon>
        <taxon>Cestoda</taxon>
        <taxon>Eucestoda</taxon>
        <taxon>Diphyllobothriidea</taxon>
        <taxon>Diphyllobothriidae</taxon>
        <taxon>Schistocephalus</taxon>
    </lineage>
</organism>
<dbReference type="FunFam" id="2.30.42.10:FF:000008">
    <property type="entry name" value="microtubule-associated serine/threonine-protein kinase 4 isoform X2"/>
    <property type="match status" value="1"/>
</dbReference>
<feature type="non-terminal residue" evidence="4">
    <location>
        <position position="1"/>
    </location>
</feature>
<dbReference type="EMBL" id="GEEE01002727">
    <property type="protein sequence ID" value="JAP60498.1"/>
    <property type="molecule type" value="Transcribed_RNA"/>
</dbReference>
<keyword evidence="4" id="KW-0418">Kinase</keyword>
<gene>
    <name evidence="4" type="primary">MAST3</name>
    <name evidence="4" type="ORF">TR113748</name>
</gene>
<reference evidence="4" key="1">
    <citation type="submission" date="2016-01" db="EMBL/GenBank/DDBJ databases">
        <title>Reference transcriptome for the parasite Schistocephalus solidus: insights into the molecular evolution of parasitism.</title>
        <authorList>
            <person name="Hebert F.O."/>
            <person name="Grambauer S."/>
            <person name="Barber I."/>
            <person name="Landry C.R."/>
            <person name="Aubin-Horth N."/>
        </authorList>
    </citation>
    <scope>NUCLEOTIDE SEQUENCE</scope>
</reference>
<dbReference type="PROSITE" id="PS50106">
    <property type="entry name" value="PDZ"/>
    <property type="match status" value="1"/>
</dbReference>
<dbReference type="GO" id="GO:0043495">
    <property type="term" value="F:protein-membrane adaptor activity"/>
    <property type="evidence" value="ECO:0007669"/>
    <property type="project" value="TreeGrafter"/>
</dbReference>
<feature type="region of interest" description="Disordered" evidence="2">
    <location>
        <begin position="431"/>
        <end position="451"/>
    </location>
</feature>
<proteinExistence type="predicted"/>
<protein>
    <submittedName>
        <fullName evidence="4">Microtubule-associated serine/threonine-protein kinase 3</fullName>
    </submittedName>
</protein>
<feature type="compositionally biased region" description="Polar residues" evidence="2">
    <location>
        <begin position="566"/>
        <end position="579"/>
    </location>
</feature>
<dbReference type="InterPro" id="IPR001478">
    <property type="entry name" value="PDZ"/>
</dbReference>
<dbReference type="GO" id="GO:0016324">
    <property type="term" value="C:apical plasma membrane"/>
    <property type="evidence" value="ECO:0007669"/>
    <property type="project" value="TreeGrafter"/>
</dbReference>
<keyword evidence="1" id="KW-0677">Repeat</keyword>
<feature type="region of interest" description="Disordered" evidence="2">
    <location>
        <begin position="1"/>
        <end position="61"/>
    </location>
</feature>
<name>A0A0V0J4I6_SCHSO</name>
<dbReference type="GO" id="GO:0005102">
    <property type="term" value="F:signaling receptor binding"/>
    <property type="evidence" value="ECO:0007669"/>
    <property type="project" value="TreeGrafter"/>
</dbReference>
<sequence>KLTLPQSPVSPRNLSPHRAVPAGTIVSPTTKVISSVEAPQRKRPSPAVEATQKIDAVSGDSGPESIRRNIVIRRGPRGFGFTLRAKNVFYGDSDLYTLHHVIIGVDRRGPAYAAGLRENDVIRRVNGKEVTGLFHVDVVQLILQSTNFLELQVTALSQSNIRSDGRWRVRGRLMRPARQTLAKLRSSKAQQRVAAGLDEPDTPRRLSLRIQRSAKASTRCHSNTISVPSPSAVVTLRQHHQPAVFERRQRHRNVSQQQPSPMDISVRGAITEGAPEVLASSPGAVRSLPQSATFLSCGRVCSTPPAAVNMQQVCLSRAHAPTDSRPHSQSFSALSSPATSGTRLGPTSATLDQITLSRHGRLHPHSFSSRRSVEAPLLRQLSERHWTSYLARTTSDCLKRSPPALSSSSPSCCNATSPCSLQCFSPIDTSLSSSSSSPRDSSSIPGATGGLRVEATRPSQTVPAAAALHSPHVTSSTTFCLHRTSSPLAAAKTMAATYSPPPASEPASIQKPTISKPRIIAHTLVVPTSSPADAAPEHAVSEESQPSSVDPSGAAARLRRRRKTIQRTPPSSPSCQPGD</sequence>